<evidence type="ECO:0000313" key="2">
    <source>
        <dbReference type="Proteomes" id="UP000434172"/>
    </source>
</evidence>
<gene>
    <name evidence="1" type="ORF">GQ607_015744</name>
</gene>
<dbReference type="EMBL" id="WOWK01000140">
    <property type="protein sequence ID" value="KAF0317022.1"/>
    <property type="molecule type" value="Genomic_DNA"/>
</dbReference>
<feature type="non-terminal residue" evidence="1">
    <location>
        <position position="95"/>
    </location>
</feature>
<reference evidence="1 2" key="1">
    <citation type="submission" date="2019-12" db="EMBL/GenBank/DDBJ databases">
        <title>A genome sequence resource for the geographically widespread anthracnose pathogen Colletotrichum asianum.</title>
        <authorList>
            <person name="Meng Y."/>
        </authorList>
    </citation>
    <scope>NUCLEOTIDE SEQUENCE [LARGE SCALE GENOMIC DNA]</scope>
    <source>
        <strain evidence="1 2">ICMP 18580</strain>
    </source>
</reference>
<organism evidence="1 2">
    <name type="scientific">Colletotrichum asianum</name>
    <dbReference type="NCBI Taxonomy" id="702518"/>
    <lineage>
        <taxon>Eukaryota</taxon>
        <taxon>Fungi</taxon>
        <taxon>Dikarya</taxon>
        <taxon>Ascomycota</taxon>
        <taxon>Pezizomycotina</taxon>
        <taxon>Sordariomycetes</taxon>
        <taxon>Hypocreomycetidae</taxon>
        <taxon>Glomerellales</taxon>
        <taxon>Glomerellaceae</taxon>
        <taxon>Colletotrichum</taxon>
        <taxon>Colletotrichum gloeosporioides species complex</taxon>
    </lineage>
</organism>
<name>A0A8H3W0E5_9PEZI</name>
<comment type="caution">
    <text evidence="1">The sequence shown here is derived from an EMBL/GenBank/DDBJ whole genome shotgun (WGS) entry which is preliminary data.</text>
</comment>
<evidence type="ECO:0000313" key="1">
    <source>
        <dbReference type="EMBL" id="KAF0317022.1"/>
    </source>
</evidence>
<protein>
    <submittedName>
        <fullName evidence="1">Uncharacterized protein</fullName>
    </submittedName>
</protein>
<keyword evidence="2" id="KW-1185">Reference proteome</keyword>
<accession>A0A8H3W0E5</accession>
<proteinExistence type="predicted"/>
<dbReference type="AlphaFoldDB" id="A0A8H3W0E5"/>
<dbReference type="Proteomes" id="UP000434172">
    <property type="component" value="Unassembled WGS sequence"/>
</dbReference>
<sequence>VPCKTLVILQGVVRKGKALGSLNRPWLVSDLQRQSTPWLISVSFLAAHHGPLRKSNHCQTKQTHPTWSASCLLHPSRLKHTGCTRLLLHAEHQEA</sequence>